<reference evidence="1" key="1">
    <citation type="journal article" date="2010" name="Science">
        <title>Plasticity of animal genome architecture unmasked by rapid evolution of a pelagic tunicate.</title>
        <authorList>
            <person name="Denoeud F."/>
            <person name="Henriet S."/>
            <person name="Mungpakdee S."/>
            <person name="Aury J.M."/>
            <person name="Da Silva C."/>
            <person name="Brinkmann H."/>
            <person name="Mikhaleva J."/>
            <person name="Olsen L.C."/>
            <person name="Jubin C."/>
            <person name="Canestro C."/>
            <person name="Bouquet J.M."/>
            <person name="Danks G."/>
            <person name="Poulain J."/>
            <person name="Campsteijn C."/>
            <person name="Adamski M."/>
            <person name="Cross I."/>
            <person name="Yadetie F."/>
            <person name="Muffato M."/>
            <person name="Louis A."/>
            <person name="Butcher S."/>
            <person name="Tsagkogeorga G."/>
            <person name="Konrad A."/>
            <person name="Singh S."/>
            <person name="Jensen M.F."/>
            <person name="Cong E.H."/>
            <person name="Eikeseth-Otteraa H."/>
            <person name="Noel B."/>
            <person name="Anthouard V."/>
            <person name="Porcel B.M."/>
            <person name="Kachouri-Lafond R."/>
            <person name="Nishino A."/>
            <person name="Ugolini M."/>
            <person name="Chourrout P."/>
            <person name="Nishida H."/>
            <person name="Aasland R."/>
            <person name="Huzurbazar S."/>
            <person name="Westhof E."/>
            <person name="Delsuc F."/>
            <person name="Lehrach H."/>
            <person name="Reinhardt R."/>
            <person name="Weissenbach J."/>
            <person name="Roy S.W."/>
            <person name="Artiguenave F."/>
            <person name="Postlethwait J.H."/>
            <person name="Manak J.R."/>
            <person name="Thompson E.M."/>
            <person name="Jaillon O."/>
            <person name="Du Pasquier L."/>
            <person name="Boudinot P."/>
            <person name="Liberles D.A."/>
            <person name="Volff J.N."/>
            <person name="Philippe H."/>
            <person name="Lenhard B."/>
            <person name="Roest Crollius H."/>
            <person name="Wincker P."/>
            <person name="Chourrout D."/>
        </authorList>
    </citation>
    <scope>NUCLEOTIDE SEQUENCE [LARGE SCALE GENOMIC DNA]</scope>
</reference>
<dbReference type="InParanoid" id="E4XSF0"/>
<organism evidence="1">
    <name type="scientific">Oikopleura dioica</name>
    <name type="common">Tunicate</name>
    <dbReference type="NCBI Taxonomy" id="34765"/>
    <lineage>
        <taxon>Eukaryota</taxon>
        <taxon>Metazoa</taxon>
        <taxon>Chordata</taxon>
        <taxon>Tunicata</taxon>
        <taxon>Appendicularia</taxon>
        <taxon>Copelata</taxon>
        <taxon>Oikopleuridae</taxon>
        <taxon>Oikopleura</taxon>
    </lineage>
</organism>
<evidence type="ECO:0000313" key="1">
    <source>
        <dbReference type="EMBL" id="CBY12662.1"/>
    </source>
</evidence>
<protein>
    <submittedName>
        <fullName evidence="1">Uncharacterized protein</fullName>
    </submittedName>
</protein>
<evidence type="ECO:0000313" key="2">
    <source>
        <dbReference type="Proteomes" id="UP000001307"/>
    </source>
</evidence>
<accession>E4XSF0</accession>
<dbReference type="OrthoDB" id="10468930at2759"/>
<sequence length="92" mass="10405">MLFVSSIEFSSRVSASGAVKLFRQAIGENKLTALQINHRLPEVAPKEELLELMRNSRFIFITSSCVRRTFGTYEEFLDQIPATSAHCLVVTR</sequence>
<gene>
    <name evidence="1" type="ORF">GSOID_T00002104001</name>
</gene>
<proteinExistence type="predicted"/>
<dbReference type="AlphaFoldDB" id="E4XSF0"/>
<keyword evidence="2" id="KW-1185">Reference proteome</keyword>
<dbReference type="Proteomes" id="UP000001307">
    <property type="component" value="Unassembled WGS sequence"/>
</dbReference>
<dbReference type="EMBL" id="FN653134">
    <property type="protein sequence ID" value="CBY12662.1"/>
    <property type="molecule type" value="Genomic_DNA"/>
</dbReference>
<name>E4XSF0_OIKDI</name>
<feature type="non-terminal residue" evidence="1">
    <location>
        <position position="92"/>
    </location>
</feature>